<evidence type="ECO:0000256" key="9">
    <source>
        <dbReference type="ARBA" id="ARBA00023242"/>
    </source>
</evidence>
<comment type="function">
    <text evidence="10">Nuclear chaperone required for maturation and nuclear export of pre-60S ribosome subunits.</text>
</comment>
<feature type="region of interest" description="Disordered" evidence="11">
    <location>
        <begin position="4161"/>
        <end position="4193"/>
    </location>
</feature>
<dbReference type="PANTHER" id="PTHR48103:SF2">
    <property type="entry name" value="MIDASIN"/>
    <property type="match status" value="1"/>
</dbReference>
<dbReference type="FunFam" id="3.40.50.300:FF:000712">
    <property type="entry name" value="Midasin"/>
    <property type="match status" value="1"/>
</dbReference>
<feature type="compositionally biased region" description="Acidic residues" evidence="11">
    <location>
        <begin position="4373"/>
        <end position="4391"/>
    </location>
</feature>
<dbReference type="InterPro" id="IPR003593">
    <property type="entry name" value="AAA+_ATPase"/>
</dbReference>
<evidence type="ECO:0000256" key="10">
    <source>
        <dbReference type="PIRNR" id="PIRNR010340"/>
    </source>
</evidence>
<comment type="caution">
    <text evidence="13">The sequence shown here is derived from an EMBL/GenBank/DDBJ whole genome shotgun (WGS) entry which is preliminary data.</text>
</comment>
<dbReference type="InterPro" id="IPR011704">
    <property type="entry name" value="ATPase_dyneun-rel_AAA"/>
</dbReference>
<evidence type="ECO:0000256" key="5">
    <source>
        <dbReference type="ARBA" id="ARBA00022553"/>
    </source>
</evidence>
<organism evidence="13 14">
    <name type="scientific">Ceratobasidium theobromae</name>
    <dbReference type="NCBI Taxonomy" id="1582974"/>
    <lineage>
        <taxon>Eukaryota</taxon>
        <taxon>Fungi</taxon>
        <taxon>Dikarya</taxon>
        <taxon>Basidiomycota</taxon>
        <taxon>Agaricomycotina</taxon>
        <taxon>Agaricomycetes</taxon>
        <taxon>Cantharellales</taxon>
        <taxon>Ceratobasidiaceae</taxon>
        <taxon>Ceratobasidium</taxon>
    </lineage>
</organism>
<feature type="compositionally biased region" description="Polar residues" evidence="11">
    <location>
        <begin position="4401"/>
        <end position="4410"/>
    </location>
</feature>
<keyword evidence="14" id="KW-1185">Reference proteome</keyword>
<feature type="compositionally biased region" description="Acidic residues" evidence="11">
    <location>
        <begin position="4224"/>
        <end position="4243"/>
    </location>
</feature>
<feature type="compositionally biased region" description="Basic and acidic residues" evidence="11">
    <location>
        <begin position="747"/>
        <end position="758"/>
    </location>
</feature>
<dbReference type="PANTHER" id="PTHR48103">
    <property type="entry name" value="MIDASIN-RELATED"/>
    <property type="match status" value="1"/>
</dbReference>
<feature type="region of interest" description="Disordered" evidence="11">
    <location>
        <begin position="4633"/>
        <end position="4657"/>
    </location>
</feature>
<dbReference type="InterPro" id="IPR025662">
    <property type="entry name" value="Sigma_54_int_dom_ATP-bd_1"/>
</dbReference>
<evidence type="ECO:0000313" key="14">
    <source>
        <dbReference type="Proteomes" id="UP000383932"/>
    </source>
</evidence>
<evidence type="ECO:0000256" key="2">
    <source>
        <dbReference type="ARBA" id="ARBA00004642"/>
    </source>
</evidence>
<feature type="compositionally biased region" description="Basic and acidic residues" evidence="11">
    <location>
        <begin position="4274"/>
        <end position="4321"/>
    </location>
</feature>
<evidence type="ECO:0000256" key="3">
    <source>
        <dbReference type="ARBA" id="ARBA00007188"/>
    </source>
</evidence>
<dbReference type="Gene3D" id="3.40.50.300">
    <property type="entry name" value="P-loop containing nucleotide triphosphate hydrolases"/>
    <property type="match status" value="6"/>
</dbReference>
<feature type="region of interest" description="Disordered" evidence="11">
    <location>
        <begin position="746"/>
        <end position="770"/>
    </location>
</feature>
<dbReference type="EMBL" id="SSOP01000032">
    <property type="protein sequence ID" value="KAB5593679.1"/>
    <property type="molecule type" value="Genomic_DNA"/>
</dbReference>
<gene>
    <name evidence="13" type="ORF">CTheo_2862</name>
</gene>
<dbReference type="SUPFAM" id="SSF53300">
    <property type="entry name" value="vWA-like"/>
    <property type="match status" value="1"/>
</dbReference>
<evidence type="ECO:0000256" key="8">
    <source>
        <dbReference type="ARBA" id="ARBA00023186"/>
    </source>
</evidence>
<evidence type="ECO:0000256" key="11">
    <source>
        <dbReference type="SAM" id="MobiDB-lite"/>
    </source>
</evidence>
<feature type="compositionally biased region" description="Acidic residues" evidence="11">
    <location>
        <begin position="4322"/>
        <end position="4338"/>
    </location>
</feature>
<evidence type="ECO:0000256" key="6">
    <source>
        <dbReference type="ARBA" id="ARBA00022741"/>
    </source>
</evidence>
<dbReference type="InterPro" id="IPR012099">
    <property type="entry name" value="Midasin"/>
</dbReference>
<comment type="subcellular location">
    <subcellularLocation>
        <location evidence="1">Nucleus</location>
        <location evidence="1">Nucleolus</location>
    </subcellularLocation>
    <subcellularLocation>
        <location evidence="2">Nucleus</location>
        <location evidence="2">Nucleoplasm</location>
    </subcellularLocation>
</comment>
<keyword evidence="6 10" id="KW-0547">Nucleotide-binding</keyword>
<dbReference type="Proteomes" id="UP000383932">
    <property type="component" value="Unassembled WGS sequence"/>
</dbReference>
<protein>
    <recommendedName>
        <fullName evidence="4 10">Midasin</fullName>
    </recommendedName>
</protein>
<evidence type="ECO:0000256" key="7">
    <source>
        <dbReference type="ARBA" id="ARBA00022840"/>
    </source>
</evidence>
<dbReference type="GO" id="GO:0005730">
    <property type="term" value="C:nucleolus"/>
    <property type="evidence" value="ECO:0007669"/>
    <property type="project" value="UniProtKB-SubCell"/>
</dbReference>
<evidence type="ECO:0000259" key="12">
    <source>
        <dbReference type="PROSITE" id="PS50234"/>
    </source>
</evidence>
<feature type="compositionally biased region" description="Basic and acidic residues" evidence="11">
    <location>
        <begin position="4208"/>
        <end position="4223"/>
    </location>
</feature>
<feature type="compositionally biased region" description="Basic and acidic residues" evidence="11">
    <location>
        <begin position="4567"/>
        <end position="4590"/>
    </location>
</feature>
<reference evidence="13 14" key="1">
    <citation type="journal article" date="2019" name="Fungal Biol. Biotechnol.">
        <title>Draft genome sequence of fastidious pathogen Ceratobasidium theobromae, which causes vascular-streak dieback in Theobroma cacao.</title>
        <authorList>
            <person name="Ali S.S."/>
            <person name="Asman A."/>
            <person name="Shao J."/>
            <person name="Firmansyah A.P."/>
            <person name="Susilo A.W."/>
            <person name="Rosmana A."/>
            <person name="McMahon P."/>
            <person name="Junaid M."/>
            <person name="Guest D."/>
            <person name="Kheng T.Y."/>
            <person name="Meinhardt L.W."/>
            <person name="Bailey B.A."/>
        </authorList>
    </citation>
    <scope>NUCLEOTIDE SEQUENCE [LARGE SCALE GENOMIC DNA]</scope>
    <source>
        <strain evidence="13 14">CT2</strain>
    </source>
</reference>
<dbReference type="InterPro" id="IPR041190">
    <property type="entry name" value="Midasin_AAA_lid_5"/>
</dbReference>
<dbReference type="FunFam" id="3.40.50.300:FF:001368">
    <property type="entry name" value="Midasin"/>
    <property type="match status" value="1"/>
</dbReference>
<feature type="compositionally biased region" description="Basic and acidic residues" evidence="11">
    <location>
        <begin position="4461"/>
        <end position="4477"/>
    </location>
</feature>
<dbReference type="InterPro" id="IPR027417">
    <property type="entry name" value="P-loop_NTPase"/>
</dbReference>
<dbReference type="FunFam" id="3.40.50.300:FF:000142">
    <property type="entry name" value="Midasin"/>
    <property type="match status" value="1"/>
</dbReference>
<dbReference type="InterPro" id="IPR040848">
    <property type="entry name" value="AAA_lid_7"/>
</dbReference>
<dbReference type="Pfam" id="PF17865">
    <property type="entry name" value="AAA_lid_5"/>
    <property type="match status" value="1"/>
</dbReference>
<dbReference type="GO" id="GO:0000027">
    <property type="term" value="P:ribosomal large subunit assembly"/>
    <property type="evidence" value="ECO:0007669"/>
    <property type="project" value="InterPro"/>
</dbReference>
<dbReference type="PROSITE" id="PS00675">
    <property type="entry name" value="SIGMA54_INTERACT_1"/>
    <property type="match status" value="1"/>
</dbReference>
<name>A0A5N5QPV9_9AGAM</name>
<sequence length="4958" mass="552476">MAVSTFTILIADTFRPILMDLCARWLDDDLIDEVDKLVALCSLVEPYEEVFPILAAYLRRNTLSRGPLAFTTEPSLNISDIPAEHLQRILIAYYRLLAVDPRAPTRLGWPAGSLQTLFRPVSGTSTPHPDRAVRWLAIRCFGLQTRLPEITRERLEAEFVGTYATDPLELHAGHELVLGRAEKGDVLVPKEIIMDARVFPVAELKRIQNKREELATQPVESFFHPNEGALRISESELSPWIVNVAGVLILSSYPINDRHPITPYIATPTTTNALRALALHVSQRIPTLISSTPASGKMTLLRELARRIHPEGEQGLVVLHLADITLDAKSLIGSYVSASTTEKITGGFEWQDGVIPRALRFGKWLVLADVDRASTEVLSTILPLVESMRPGKFVGELPSLELGSGRRRVGGSQTFMLFGIRSVAATGVGLQVYASPTFFGHKHWFEVQLLPPQVEELVSIVERRFFKLRLPLPLAIVEFWQDMKDTARGLTKSREVGMRDLDKFCARLEESLPPISPSATDHSFIQLFPNHIVREDILLEARDVFFAAYEVGTTHFDTLADRAATLLGLDAERANWSLTQRTPQYSVRKTREVVIGHSQLLPKHDSTSTLPDDISKPFALHRPALTLLESIAAAVQARESILLVGETGTGKTTSVQHAAQLTRTPLVVLNLSNQSETSDLLGGFRPIDTRVPAGQLQDSFIGLFRETFSRKKNTAFEDAVRSAYIGGKWVRVVKLWREAGKMAGIGDTRELNGGREGEAQEDQAEGPRKRRKLGPKWETFMQQVDEFDASHVRGQSKFVFSFVEGPLVAALRNGHWILLDEVSLANFETLECIASILQGPHGSVTLTEAGHLEPIPRHPDFRLFACMNPATDAGKKDLPPHIRSRFTEFYVPPPDADEEALRSMVQKYIGHCALSDKTAITDAADFYITAKRLTAARQLADGQNRVPYFSMRTLARALTFAADLTPIMNLRRALWEGVTMAFMMTLDTKSAAALRSVAEKHILGVVKNFPALLNQPVLPPEKGAPEKYVQLGPFWLLRGPEPTRPADDYILTPSVQSKLIDLARIVTTRRFPILIEGPTSSGKTSSVEYLAKQTGHRFVRINNHEHTDLQEYLGSYMTDPTTGKLKFQDGILVRALRSGDWIVLDELNLAPTDVLEALNRLLDDNRELVVPETGEVIHPHPNFMLFATQNPPGLYAGRKVLSRAFRNRFLEVHFEDVPQDELETILCQRCGIAQSHGRKIVAVFQELQRRRQVERIFETKNSFVTLRDLFRWANRHSAGYTENAAGGNYLHIAEQGYMLLAERARRADDREVVKAVIEDVMKVKIDERALYDLDNMATQQRIGVSIPARSNVVWTSAMRRLFTLVATALHHNEPVLLIGETGSGKTSVCELLASATNRTLYSLSCHQNTETADLLGSQRPLRNRTALRETAILEAIQLLRDTEFISKELVPNDLDHVVRLVEAALKSCPPEQAPPLQRALLALNRSRALFEWNDGPLIHAMEEGGIFLLDEISLADDSVLERLNSVLEPSRQMVLAEKGGSDFALLTVAASPEFQLIATMNPGGDYGKKELSPALRNRFTEIWVPHVDAREDLYEIIQHTWGDQRLCAYTCKLLDFADYVGDVLRDRNILGLRDLLAWVSFSNFCATTNTLPLDIIFHHSARLTILDGIPTLSSVASLPPHEIFRIRQALETRLYELVPLSPSQMPLEGVVEVGIREQRFWVGSFSISIGNLNPVITSVSLQAPTTRLNASRVIRALQIPKPLLLEGSPGVGKTSLIIALAAMSGHSLCRINLSDQTDLMDLFGSDMPIEGGNPGEFAWRDAAFLRAMQNGDWVLLDEMNLAPQAVLEGLNAVLDHRGTVFIPELGREFTKHPDFRVFAAQNPLGQGGGRKGLPKSFINRFTKVHAESLSCDDLQVICKLLDPKMPESDLLDMLTFNERLCDQVINRARFGREGSPWEFNLRDLIRWMSLWKSAGLPSVRSPLEYIEDAYLARFRSHHDRQSARMLYGPAEGTTFNPRRLISIGLDYVQFGHTLSVRNSGLLSSPCLALPQNQSLNLEVASKCVNSGWLLILNGHSYSGKTSLVRILASLRGVHLQEFCVSTGTDTTDLLGGFEHSNWELRLQQLLTRVDAYMGETLISTGYLDRTLEDLATSLTNEQNSSSSNKMDRSLAVLRAIRHHLQILSGPNTGDIITHIDSFLSKESSTAGRFEWIDGPLVKAMKEGSWLVLDHCNLCSPAVLDRLNSLCESDGVLVLSERGTVDGDVPVVVPHPNFRLFMTLNPRYGELSRAMRNRGVEVALSPVEHSIDVTRIRQSTRLPVPFDITQDSLIGDNIVAQLLRRGLISWGPSRLSPSFASLPNLLLAVNDYKAFHLAETLSILDCSPQVEGEDPQIAKLLALIMSVPRESSRDLPRYLATFGHKTLSDLCERILGCEILEIGDKLRKQVEIHRGVPSRFLVSQPVILHLNTNIMSAMFTPELYNESIVQEQGWEAVARVYNAARVAPLTGIPTNTLLSIMDKSRLVWGGQGVTVAVPSCVRSIAPLTASLREAGVLALNAPDILKDQAILQRISDTPFVDFAAIRTIAQLICDTFEESKLLHNHFGEAIAISRNLLHDTQLKTGKAMLQIWEIMRLPSLDKSTQDIISNLLGRLKQYSPLQGNIRREGLDITSMLFIQESHELVECASKLMKVEFKTASNTSGTWSTLDHQEISLLMLSVLARSLGGVPTQANDVFFDVACWTPGIDLNILIFPRILTWEANLPRSQHSAGISSEKLYSKSPPRRHNQRNIFASQLRWMQACWLSSNETKPGPQSILMSVEYPACLARCEVSSVPLGLFDQYQQKLHLQGLHIKLQAYLPTNERLSSLAIMWIHSISLVLTALLPGITEKGQFPMIDIQEKLHHSPNNQRIRCAILQVVKYLKCADCLLLRQLAGKHLAPLGETSISTSLDNFELAAFIGEAFIGSAYMLVELYFPDLAMDPLGGQDSQYRLWTSRVNWLRLYIHALKSGHTILLGANYEPSLARLHNRLNVAQTQRDVFKPSIVRGPDHLRHLAELFAESQAFLAQAIDPPRISRLIQNLKSGAQDNASAQEELVQQTIENFSQRLYQCYPELSDIIIPLDYALNQLKLGLRLHSAAVLCQNGGSSTVSLIAQSLLCRPTVRATQKLLSFDLTTLVSTMHISVSSPKWILTKIAALILSQSEERASHASLRPLINLYDSFLELWLSQKAREERVEAESQSLYKQNKLDSAGRNEDLEMEKEFNELFPSFGDLLDDPVSTAEHNTNEIARNVMSVTSIDIKDIHRLHTAWAMHSDSHLDHMHLRSTYFQLTGDLLERIIRDYGGSLNASVDTEGFPRRVEVFLSSSKRLAPATASSFDFYHDPNVSEMSRAASLLDGIRARLIALTAEWPDQMVLRNLLERCQTVQQLTLDTSLAKVLSALEQLLLQTADWETYANKDNTLKVQQHQLTELIVDWRRLELKCWSTLLDRESSSFADSVSAWWPQLYESLVSVVATFEDDSEKLANHLQQLVPLLGTYLTQCPLGQFAPRLALLQSFSKLTKQLREGPTSKSFSLIHDLLESLCVRYLGLLPSVQDSLKKQKATLDKEVGDFIKLASWKDTNVHALKQSAQKTHRVLYKCIRKFRDILRQPVSEVLSLGELPSTGDTFSGPHEFPRVSPITHLEIEESSPLRHVDISLALRNYQTHATDAGRQLVRNCGTSLVHTLTTRIISESKELVDTAIPESEGRERHIKALTAQKRRAWSDLLKELKRLGLSASVTSETLAQHQDRVHLLSLHLDPNHGHIFSNVISRVNLQFAKLLEILPSVRDGLRQHHSDISTRDFQRACNLVESLKGSLATYDRLCARLERIVDIRAQLARGSSIVSGEACYCSIRSTRVTMGQVHAALIEFVDDISHFDSAVDTLSISATTKEALDKHINESSNILTEVSKIEAHGVRLGAPVWTTGTFCVHFNSVNSSFLMLDEMGVLDRAKALLSDLKSAVRAMRATIPVRFFQPFDDWLTLLELPTYPTNTSKTETPSLLADQTIRKLLITMQTILTSQNPTLYDPSKEAPDKAIRIAAEHTRNVSSTLAMEDIETGVVDVVRGMSSMDQAQIFYSVDRLAPFLELYTALSRESLTETLSWLASVSRLTITLGTTIQTLMQKGFCKPPDVQDESEGDEGGHELEQGTGVGQGTGAENISNQIQDESQIEGLKGDNDSTQGDKNKNENEDDAVEMTEDFTGEMEDVSDGEKPESESGSQADDPEERIQDLDAADPNAVDEKLWNEEAAEKPQGRDQAGEDHAAQSAEKSETAAKEDKPERSKEQEQVDDQVGDEQGMEEQEQAPDGRKLDDFVPDANTLDLPDDLDLGPDAEKEASDIEDGIEEDTVMEDGDTAEDEHTAEDGNTAENGEQEQTLDAAAEDQEMTADESTPKDNKGEQTDTVEGNDSTDRAGASSGAAQGTGRGSGDDRNEQEVKDEHAPNDDTEANEQAQDHAQGDTGATQGQGASRPERQLPNPLRSLGDASKAIQRRVDEILNQHNAPLDSNRDSGQVEYMHDSDEDQEMQALGPSDDTDHATRLRDLRIEEAPGGPRDEPMGDPEEPAGTPRPDDVPATFETRVNSLEAALTAEDIRMHTQMHQTRGPSHSEPGVIEPNVKPEHEDSTAVERMVEEWESGGRTVGGAEEIWGMYETLTRDASHALCEQLRLILAPTRATRLEGDYRTGKRLNMKKLVPYVASDFTRDKIWLRRTRPAAREYQVLLAVDDSRSMARSAHTIHLTRQALALVARALEKLQVGELALARFGREMEVVHEFGGGILGGAAAMSKFTFDQPATDVLHLIERSLDVLCAARDRGPSTTTDLWQLELVISDGICQDHERLRTVLRRAEEERVMIVFIVVDAQEDNSIVSMLQPTIKTVDGRMEIEMERYLDSFPFRYFVVLRDVDALPGVLAGTLRQFFERICGD</sequence>
<feature type="domain" description="VWFA" evidence="12">
    <location>
        <begin position="4752"/>
        <end position="4955"/>
    </location>
</feature>
<evidence type="ECO:0000256" key="4">
    <source>
        <dbReference type="ARBA" id="ARBA00017143"/>
    </source>
</evidence>
<dbReference type="Pfam" id="PF17867">
    <property type="entry name" value="AAA_lid_7"/>
    <property type="match status" value="3"/>
</dbReference>
<dbReference type="GO" id="GO:0030687">
    <property type="term" value="C:preribosome, large subunit precursor"/>
    <property type="evidence" value="ECO:0007669"/>
    <property type="project" value="TreeGrafter"/>
</dbReference>
<dbReference type="GO" id="GO:0000055">
    <property type="term" value="P:ribosomal large subunit export from nucleus"/>
    <property type="evidence" value="ECO:0007669"/>
    <property type="project" value="TreeGrafter"/>
</dbReference>
<evidence type="ECO:0000313" key="13">
    <source>
        <dbReference type="EMBL" id="KAB5593679.1"/>
    </source>
</evidence>
<dbReference type="GO" id="GO:0005524">
    <property type="term" value="F:ATP binding"/>
    <property type="evidence" value="ECO:0007669"/>
    <property type="project" value="UniProtKB-KW"/>
</dbReference>
<feature type="compositionally biased region" description="Basic and acidic residues" evidence="11">
    <location>
        <begin position="4425"/>
        <end position="4434"/>
    </location>
</feature>
<dbReference type="CDD" id="cd00009">
    <property type="entry name" value="AAA"/>
    <property type="match status" value="1"/>
</dbReference>
<feature type="region of interest" description="Disordered" evidence="11">
    <location>
        <begin position="4207"/>
        <end position="4607"/>
    </location>
</feature>
<keyword evidence="9 10" id="KW-0539">Nucleus</keyword>
<keyword evidence="5" id="KW-0597">Phosphoprotein</keyword>
<dbReference type="GO" id="GO:0005654">
    <property type="term" value="C:nucleoplasm"/>
    <property type="evidence" value="ECO:0007669"/>
    <property type="project" value="UniProtKB-SubCell"/>
</dbReference>
<feature type="compositionally biased region" description="Low complexity" evidence="11">
    <location>
        <begin position="4492"/>
        <end position="4502"/>
    </location>
</feature>
<dbReference type="OrthoDB" id="5186at2759"/>
<dbReference type="PIRSF" id="PIRSF010340">
    <property type="entry name" value="Midasin"/>
    <property type="match status" value="1"/>
</dbReference>
<dbReference type="GO" id="GO:0016887">
    <property type="term" value="F:ATP hydrolysis activity"/>
    <property type="evidence" value="ECO:0007669"/>
    <property type="project" value="InterPro"/>
</dbReference>
<keyword evidence="8 10" id="KW-0143">Chaperone</keyword>
<comment type="similarity">
    <text evidence="3 10">Belongs to the midasin family.</text>
</comment>
<dbReference type="InterPro" id="IPR002035">
    <property type="entry name" value="VWF_A"/>
</dbReference>
<dbReference type="Pfam" id="PF07728">
    <property type="entry name" value="AAA_5"/>
    <property type="match status" value="7"/>
</dbReference>
<accession>A0A5N5QPV9</accession>
<dbReference type="PROSITE" id="PS50234">
    <property type="entry name" value="VWFA"/>
    <property type="match status" value="1"/>
</dbReference>
<dbReference type="SMART" id="SM00382">
    <property type="entry name" value="AAA"/>
    <property type="match status" value="4"/>
</dbReference>
<keyword evidence="7 10" id="KW-0067">ATP-binding</keyword>
<dbReference type="SUPFAM" id="SSF52540">
    <property type="entry name" value="P-loop containing nucleoside triphosphate hydrolases"/>
    <property type="match status" value="6"/>
</dbReference>
<dbReference type="InterPro" id="IPR036465">
    <property type="entry name" value="vWFA_dom_sf"/>
</dbReference>
<evidence type="ECO:0000256" key="1">
    <source>
        <dbReference type="ARBA" id="ARBA00004604"/>
    </source>
</evidence>
<proteinExistence type="inferred from homology"/>